<evidence type="ECO:0000313" key="2">
    <source>
        <dbReference type="EMBL" id="ARU60750.1"/>
    </source>
</evidence>
<evidence type="ECO:0000313" key="3">
    <source>
        <dbReference type="Proteomes" id="UP000195437"/>
    </source>
</evidence>
<feature type="compositionally biased region" description="Polar residues" evidence="1">
    <location>
        <begin position="1"/>
        <end position="21"/>
    </location>
</feature>
<gene>
    <name evidence="2" type="ORF">CBW65_06345</name>
</gene>
<feature type="region of interest" description="Disordered" evidence="1">
    <location>
        <begin position="1"/>
        <end position="27"/>
    </location>
</feature>
<dbReference type="EMBL" id="CP021434">
    <property type="protein sequence ID" value="ARU60750.1"/>
    <property type="molecule type" value="Genomic_DNA"/>
</dbReference>
<evidence type="ECO:0000256" key="1">
    <source>
        <dbReference type="SAM" id="MobiDB-lite"/>
    </source>
</evidence>
<dbReference type="KEGG" id="tum:CBW65_06345"/>
<organism evidence="2 3">
    <name type="scientific">Tumebacillus avium</name>
    <dbReference type="NCBI Taxonomy" id="1903704"/>
    <lineage>
        <taxon>Bacteria</taxon>
        <taxon>Bacillati</taxon>
        <taxon>Bacillota</taxon>
        <taxon>Bacilli</taxon>
        <taxon>Bacillales</taxon>
        <taxon>Alicyclobacillaceae</taxon>
        <taxon>Tumebacillus</taxon>
    </lineage>
</organism>
<dbReference type="AlphaFoldDB" id="A0A1Y0IKD7"/>
<reference evidence="3" key="1">
    <citation type="submission" date="2017-05" db="EMBL/GenBank/DDBJ databases">
        <authorList>
            <person name="Sung H."/>
        </authorList>
    </citation>
    <scope>NUCLEOTIDE SEQUENCE [LARGE SCALE GENOMIC DNA]</scope>
    <source>
        <strain evidence="3">AR23208</strain>
    </source>
</reference>
<protein>
    <submittedName>
        <fullName evidence="2">Uncharacterized protein</fullName>
    </submittedName>
</protein>
<dbReference type="RefSeq" id="WP_087456141.1">
    <property type="nucleotide sequence ID" value="NZ_CP021434.1"/>
</dbReference>
<accession>A0A1Y0IKD7</accession>
<proteinExistence type="predicted"/>
<keyword evidence="3" id="KW-1185">Reference proteome</keyword>
<dbReference type="OrthoDB" id="2380190at2"/>
<name>A0A1Y0IKD7_9BACL</name>
<dbReference type="Proteomes" id="UP000195437">
    <property type="component" value="Chromosome"/>
</dbReference>
<sequence>MRFVSQQKGSTGQATPSSARAQTPGAAPHPILQMQKLLGNRRTGQMLRHQMLQAKMPVAQRMKIKQSGEEVSVDDSRVYELTAAAWLDAIGKGLVEATQEEIKTLQKMQGMLEDDTGSDFDPTDMLNPDQQELLDQMRPQFEARVAERDGKKLPGKMVQGDLLEHYTSTQSRDMEVEEMDANSYHKNIPGIDHLRDQSTHLFVQDKMHLSVHTAKIETYRGHYKRRGKMGANLVKAMAQDGKRGTNIRSLFEDAINSGSWVHKGALQTIYNKVMEYRKNDEISEIKDDDELIELAANNIAFSVPSDIWEALYQQYLNGNVPQEEMRSYIRLDMNTAEFIQVMALLEDIAAPWNERNQKEEDDEYKE</sequence>